<proteinExistence type="predicted"/>
<dbReference type="Proteomes" id="UP000011885">
    <property type="component" value="Unassembled WGS sequence"/>
</dbReference>
<dbReference type="SUPFAM" id="SSF117074">
    <property type="entry name" value="Hypothetical protein PA1324"/>
    <property type="match status" value="1"/>
</dbReference>
<dbReference type="EMBL" id="ANOH01000487">
    <property type="protein sequence ID" value="EMI51749.1"/>
    <property type="molecule type" value="Genomic_DNA"/>
</dbReference>
<evidence type="ECO:0000313" key="5">
    <source>
        <dbReference type="EMBL" id="EMI51749.1"/>
    </source>
</evidence>
<keyword evidence="3" id="KW-0732">Signal</keyword>
<dbReference type="Gene3D" id="2.60.40.10">
    <property type="entry name" value="Immunoglobulins"/>
    <property type="match status" value="1"/>
</dbReference>
<accession>M5TRT1</accession>
<dbReference type="Gene3D" id="2.60.40.3440">
    <property type="match status" value="1"/>
</dbReference>
<feature type="domain" description="SD-repeat containing protein B" evidence="4">
    <location>
        <begin position="74"/>
        <end position="138"/>
    </location>
</feature>
<dbReference type="Pfam" id="PF17210">
    <property type="entry name" value="SdrD_B"/>
    <property type="match status" value="1"/>
</dbReference>
<evidence type="ECO:0000256" key="1">
    <source>
        <dbReference type="ARBA" id="ARBA00004613"/>
    </source>
</evidence>
<dbReference type="Pfam" id="PF17963">
    <property type="entry name" value="Big_9"/>
    <property type="match status" value="1"/>
</dbReference>
<sequence>MSISDNIITYTPDTDYSGTDSFTYTVDDGNGGTDTALVSINVKDFIPSEVTGQLYLDSITNMSDVINNGAAPMRNGQYDQGETTLAGVRVQLSEVGGAAGSSRTAVTDTSGRYTFTNVPPGSYEIVYDLPPGMQVSGPGASGVIPVFIPAAGGLVGDTAAQGNFTIESLGTYITSGRNIVSTQPGTDDPDFDVTPGEISTFFFTEETVLVDDTEVDILDQNTVLVGRDFGDAEFVELLINEDRDEALLVVVQEGDVKSAVVSKDRFALTDRGSDVAVDLLGGLNDFTFSDVDDITDITDNYPAYEDAVDELFGSM</sequence>
<organism evidence="5 6">
    <name type="scientific">Rhodopirellula sallentina SM41</name>
    <dbReference type="NCBI Taxonomy" id="1263870"/>
    <lineage>
        <taxon>Bacteria</taxon>
        <taxon>Pseudomonadati</taxon>
        <taxon>Planctomycetota</taxon>
        <taxon>Planctomycetia</taxon>
        <taxon>Pirellulales</taxon>
        <taxon>Pirellulaceae</taxon>
        <taxon>Rhodopirellula</taxon>
    </lineage>
</organism>
<dbReference type="InterPro" id="IPR033764">
    <property type="entry name" value="Sdr_B"/>
</dbReference>
<name>M5TRT1_9BACT</name>
<comment type="subcellular location">
    <subcellularLocation>
        <location evidence="1">Secreted</location>
    </subcellularLocation>
</comment>
<evidence type="ECO:0000256" key="2">
    <source>
        <dbReference type="ARBA" id="ARBA00022525"/>
    </source>
</evidence>
<evidence type="ECO:0000259" key="4">
    <source>
        <dbReference type="Pfam" id="PF17210"/>
    </source>
</evidence>
<gene>
    <name evidence="5" type="ORF">RSSM_06814</name>
</gene>
<reference evidence="5 6" key="1">
    <citation type="journal article" date="2013" name="Mar. Genomics">
        <title>Expression of sulfatases in Rhodopirellula baltica and the diversity of sulfatases in the genus Rhodopirellula.</title>
        <authorList>
            <person name="Wegner C.E."/>
            <person name="Richter-Heitmann T."/>
            <person name="Klindworth A."/>
            <person name="Klockow C."/>
            <person name="Richter M."/>
            <person name="Achstetter T."/>
            <person name="Glockner F.O."/>
            <person name="Harder J."/>
        </authorList>
    </citation>
    <scope>NUCLEOTIDE SEQUENCE [LARGE SCALE GENOMIC DNA]</scope>
    <source>
        <strain evidence="5 6">SM41</strain>
    </source>
</reference>
<keyword evidence="6" id="KW-1185">Reference proteome</keyword>
<dbReference type="InterPro" id="IPR013783">
    <property type="entry name" value="Ig-like_fold"/>
</dbReference>
<dbReference type="GO" id="GO:0005576">
    <property type="term" value="C:extracellular region"/>
    <property type="evidence" value="ECO:0007669"/>
    <property type="project" value="UniProtKB-SubCell"/>
</dbReference>
<evidence type="ECO:0000256" key="3">
    <source>
        <dbReference type="ARBA" id="ARBA00022729"/>
    </source>
</evidence>
<evidence type="ECO:0000313" key="6">
    <source>
        <dbReference type="Proteomes" id="UP000011885"/>
    </source>
</evidence>
<dbReference type="AlphaFoldDB" id="M5TRT1"/>
<protein>
    <submittedName>
        <fullName evidence="5">Surface-associated protein cshA</fullName>
    </submittedName>
</protein>
<keyword evidence="2" id="KW-0964">Secreted</keyword>
<comment type="caution">
    <text evidence="5">The sequence shown here is derived from an EMBL/GenBank/DDBJ whole genome shotgun (WGS) entry which is preliminary data.</text>
</comment>
<dbReference type="PATRIC" id="fig|1263870.3.peg.7227"/>